<dbReference type="AlphaFoldDB" id="A0A9P2XJM4"/>
<reference evidence="3 4" key="1">
    <citation type="submission" date="2014-02" db="EMBL/GenBank/DDBJ databases">
        <title>Comparative genomics and transcriptomics to identify genetic mechanisms underlying the emergence of carbapenem resistant Acinetobacter baumannii (CRAb).</title>
        <authorList>
            <person name="Harris A.D."/>
            <person name="Johnson K.J."/>
            <person name="George J."/>
            <person name="Shefchek K."/>
            <person name="Daugherty S.C."/>
            <person name="Parankush S."/>
            <person name="Sadzewicz L."/>
            <person name="Tallon L."/>
            <person name="Sengamalay N."/>
            <person name="Hazen T.H."/>
            <person name="Rasko D.A."/>
        </authorList>
    </citation>
    <scope>NUCLEOTIDE SEQUENCE [LARGE SCALE GENOMIC DNA]</scope>
    <source>
        <strain evidence="3 4">1462234</strain>
    </source>
</reference>
<comment type="caution">
    <text evidence="3">The sequence shown here is derived from an EMBL/GenBank/DDBJ whole genome shotgun (WGS) entry which is preliminary data.</text>
</comment>
<accession>A0A9P2XJM4</accession>
<feature type="domain" description="Glycosyl transferase family 1" evidence="2">
    <location>
        <begin position="162"/>
        <end position="315"/>
    </location>
</feature>
<dbReference type="InterPro" id="IPR001296">
    <property type="entry name" value="Glyco_trans_1"/>
</dbReference>
<dbReference type="PANTHER" id="PTHR46401:SF2">
    <property type="entry name" value="GLYCOSYLTRANSFERASE WBBK-RELATED"/>
    <property type="match status" value="1"/>
</dbReference>
<name>A0A9P2XJM4_ACIBA</name>
<dbReference type="SMR" id="A0A9P2XJM4"/>
<dbReference type="Pfam" id="PF00534">
    <property type="entry name" value="Glycos_transf_1"/>
    <property type="match status" value="1"/>
</dbReference>
<organism evidence="3 4">
    <name type="scientific">Acinetobacter baumannii 1462234</name>
    <dbReference type="NCBI Taxonomy" id="1310646"/>
    <lineage>
        <taxon>Bacteria</taxon>
        <taxon>Pseudomonadati</taxon>
        <taxon>Pseudomonadota</taxon>
        <taxon>Gammaproteobacteria</taxon>
        <taxon>Moraxellales</taxon>
        <taxon>Moraxellaceae</taxon>
        <taxon>Acinetobacter</taxon>
        <taxon>Acinetobacter calcoaceticus/baumannii complex</taxon>
    </lineage>
</organism>
<protein>
    <submittedName>
        <fullName evidence="3">Glycosyl transferases group 1 family protein</fullName>
    </submittedName>
</protein>
<dbReference type="Proteomes" id="UP000020865">
    <property type="component" value="Unassembled WGS sequence"/>
</dbReference>
<dbReference type="EMBL" id="JEWR01000016">
    <property type="protein sequence ID" value="EXB63403.1"/>
    <property type="molecule type" value="Genomic_DNA"/>
</dbReference>
<evidence type="ECO:0000259" key="2">
    <source>
        <dbReference type="Pfam" id="PF00534"/>
    </source>
</evidence>
<dbReference type="SUPFAM" id="SSF53756">
    <property type="entry name" value="UDP-Glycosyltransferase/glycogen phosphorylase"/>
    <property type="match status" value="1"/>
</dbReference>
<evidence type="ECO:0000313" key="3">
    <source>
        <dbReference type="EMBL" id="EXB63403.1"/>
    </source>
</evidence>
<proteinExistence type="predicted"/>
<dbReference type="GeneID" id="92892069"/>
<dbReference type="GO" id="GO:0009103">
    <property type="term" value="P:lipopolysaccharide biosynthetic process"/>
    <property type="evidence" value="ECO:0007669"/>
    <property type="project" value="TreeGrafter"/>
</dbReference>
<dbReference type="RefSeq" id="WP_000690116.1">
    <property type="nucleotide sequence ID" value="NZ_JEWR01000016.1"/>
</dbReference>
<dbReference type="GO" id="GO:0016757">
    <property type="term" value="F:glycosyltransferase activity"/>
    <property type="evidence" value="ECO:0007669"/>
    <property type="project" value="InterPro"/>
</dbReference>
<evidence type="ECO:0000256" key="1">
    <source>
        <dbReference type="ARBA" id="ARBA00022679"/>
    </source>
</evidence>
<gene>
    <name evidence="3" type="ORF">J545_1761</name>
</gene>
<dbReference type="Gene3D" id="3.40.50.2000">
    <property type="entry name" value="Glycogen Phosphorylase B"/>
    <property type="match status" value="1"/>
</dbReference>
<evidence type="ECO:0000313" key="4">
    <source>
        <dbReference type="Proteomes" id="UP000020865"/>
    </source>
</evidence>
<dbReference type="PANTHER" id="PTHR46401">
    <property type="entry name" value="GLYCOSYLTRANSFERASE WBBK-RELATED"/>
    <property type="match status" value="1"/>
</dbReference>
<sequence length="387" mass="45060">MKIGLTKFNYPEIRCVTTSQENDYINLKKYNIYYYFNNIPVIKNYFHRFLFKPISVKNVDVIHSFNDICLTNNKWVVTFETMLPRFLDILSNHKNLNPEYIYNDEINKYLEVVARDNCLGVIALSKSAKKIQSDILKAYPKVRDKIEKKMFVLYPPQKIYTTQHEIEEKVLKPLKLIFVGNDFYLKGGAECILAINELLEEGIISENEIMLTVVGILNRTHNYSFGIYQDDSDFSKNINTIIMNRKNIKIYSNVDNNKVIEMIREHHIGLLPTWADTFGYSVLEFQACGCPVISTDVRALSEINNNDIGWLINVDKNKYGEIVVDSYSKKDLCRRTIIDQLKKHILSAYENPNVVINKGVESLNRIKKEHSIDYYNDKIKSVYTIGI</sequence>
<keyword evidence="1 3" id="KW-0808">Transferase</keyword>